<comment type="similarity">
    <text evidence="3 11">Belongs to the ABC transporter superfamily.</text>
</comment>
<evidence type="ECO:0000259" key="12">
    <source>
        <dbReference type="PROSITE" id="PS50893"/>
    </source>
</evidence>
<dbReference type="InterPro" id="IPR027417">
    <property type="entry name" value="P-loop_NTPase"/>
</dbReference>
<keyword evidence="6 11" id="KW-0132">Cell division</keyword>
<dbReference type="Proteomes" id="UP000472676">
    <property type="component" value="Unassembled WGS sequence"/>
</dbReference>
<dbReference type="NCBIfam" id="TIGR02673">
    <property type="entry name" value="FtsE"/>
    <property type="match status" value="1"/>
</dbReference>
<protein>
    <recommendedName>
        <fullName evidence="4 11">Cell division ATP-binding protein FtsE</fullName>
    </recommendedName>
</protein>
<dbReference type="AlphaFoldDB" id="A0A6M2BRW7"/>
<dbReference type="GO" id="GO:0051301">
    <property type="term" value="P:cell division"/>
    <property type="evidence" value="ECO:0007669"/>
    <property type="project" value="UniProtKB-UniRule"/>
</dbReference>
<name>A0A6M2BRW7_9GAMM</name>
<dbReference type="InterPro" id="IPR005286">
    <property type="entry name" value="Cell_div_FtsE"/>
</dbReference>
<dbReference type="InterPro" id="IPR015854">
    <property type="entry name" value="ABC_transpr_LolD-like"/>
</dbReference>
<dbReference type="Gene3D" id="3.40.50.300">
    <property type="entry name" value="P-loop containing nucleotide triphosphate hydrolases"/>
    <property type="match status" value="1"/>
</dbReference>
<keyword evidence="14" id="KW-1185">Reference proteome</keyword>
<keyword evidence="8 11" id="KW-0067">ATP-binding</keyword>
<dbReference type="GO" id="GO:0005886">
    <property type="term" value="C:plasma membrane"/>
    <property type="evidence" value="ECO:0007669"/>
    <property type="project" value="UniProtKB-SubCell"/>
</dbReference>
<evidence type="ECO:0000256" key="8">
    <source>
        <dbReference type="ARBA" id="ARBA00022840"/>
    </source>
</evidence>
<dbReference type="PROSITE" id="PS00211">
    <property type="entry name" value="ABC_TRANSPORTER_1"/>
    <property type="match status" value="1"/>
</dbReference>
<comment type="subcellular location">
    <subcellularLocation>
        <location evidence="11">Cell inner membrane</location>
        <topology evidence="11">Peripheral membrane protein</topology>
        <orientation evidence="11">Cytoplasmic side</orientation>
    </subcellularLocation>
    <subcellularLocation>
        <location evidence="2">Cell membrane</location>
        <topology evidence="2">Peripheral membrane protein</topology>
    </subcellularLocation>
</comment>
<keyword evidence="7 11" id="KW-0547">Nucleotide-binding</keyword>
<proteinExistence type="inferred from homology"/>
<sequence length="233" mass="25412">MIRFDDVSYRYPGGKDVLSNVGFSIRQGEMVYVTGPSGAGKTTLLRLIAALCRASRGQIVVMGQNLSALKPRRIPLYRQHIGLVFQNFNLLYDRSVFDNVALPLVVRGYAYADIGRRTRAALDAVGLLGREKSLPLTLSGGEQQRVGIARAIVTKPALILADEPTGNLDPEMALEVMRGFQRFNEAGVTVMIATHAIDLIEALPHRIIHLEHGEVTDKMPVAASRLGASHGAR</sequence>
<dbReference type="InterPro" id="IPR017871">
    <property type="entry name" value="ABC_transporter-like_CS"/>
</dbReference>
<keyword evidence="5 11" id="KW-1003">Cell membrane</keyword>
<feature type="domain" description="ABC transporter" evidence="12">
    <location>
        <begin position="2"/>
        <end position="231"/>
    </location>
</feature>
<evidence type="ECO:0000256" key="11">
    <source>
        <dbReference type="RuleBase" id="RU365094"/>
    </source>
</evidence>
<evidence type="ECO:0000256" key="7">
    <source>
        <dbReference type="ARBA" id="ARBA00022741"/>
    </source>
</evidence>
<evidence type="ECO:0000256" key="6">
    <source>
        <dbReference type="ARBA" id="ARBA00022618"/>
    </source>
</evidence>
<organism evidence="13 14">
    <name type="scientific">Solimonas terrae</name>
    <dbReference type="NCBI Taxonomy" id="1396819"/>
    <lineage>
        <taxon>Bacteria</taxon>
        <taxon>Pseudomonadati</taxon>
        <taxon>Pseudomonadota</taxon>
        <taxon>Gammaproteobacteria</taxon>
        <taxon>Nevskiales</taxon>
        <taxon>Nevskiaceae</taxon>
        <taxon>Solimonas</taxon>
    </lineage>
</organism>
<evidence type="ECO:0000256" key="10">
    <source>
        <dbReference type="ARBA" id="ARBA00023306"/>
    </source>
</evidence>
<dbReference type="EMBL" id="JAAMOW010000004">
    <property type="protein sequence ID" value="NGY05084.1"/>
    <property type="molecule type" value="Genomic_DNA"/>
</dbReference>
<dbReference type="GO" id="GO:0005524">
    <property type="term" value="F:ATP binding"/>
    <property type="evidence" value="ECO:0007669"/>
    <property type="project" value="UniProtKB-UniRule"/>
</dbReference>
<dbReference type="InterPro" id="IPR003593">
    <property type="entry name" value="AAA+_ATPase"/>
</dbReference>
<dbReference type="Pfam" id="PF00005">
    <property type="entry name" value="ABC_tran"/>
    <property type="match status" value="1"/>
</dbReference>
<reference evidence="13 14" key="1">
    <citation type="journal article" date="2014" name="Int. J. Syst. Evol. Microbiol.">
        <title>Solimonas terrae sp. nov., isolated from soil.</title>
        <authorList>
            <person name="Kim S.J."/>
            <person name="Moon J.Y."/>
            <person name="Weon H.Y."/>
            <person name="Ahn J.H."/>
            <person name="Chen W.M."/>
            <person name="Kwon S.W."/>
        </authorList>
    </citation>
    <scope>NUCLEOTIDE SEQUENCE [LARGE SCALE GENOMIC DNA]</scope>
    <source>
        <strain evidence="13 14">KIS83-12</strain>
    </source>
</reference>
<dbReference type="SUPFAM" id="SSF52540">
    <property type="entry name" value="P-loop containing nucleoside triphosphate hydrolases"/>
    <property type="match status" value="1"/>
</dbReference>
<dbReference type="PANTHER" id="PTHR24220">
    <property type="entry name" value="IMPORT ATP-BINDING PROTEIN"/>
    <property type="match status" value="1"/>
</dbReference>
<evidence type="ECO:0000256" key="9">
    <source>
        <dbReference type="ARBA" id="ARBA00023136"/>
    </source>
</evidence>
<dbReference type="SMART" id="SM00382">
    <property type="entry name" value="AAA"/>
    <property type="match status" value="1"/>
</dbReference>
<evidence type="ECO:0000313" key="13">
    <source>
        <dbReference type="EMBL" id="NGY05084.1"/>
    </source>
</evidence>
<gene>
    <name evidence="11 13" type="primary">ftsE</name>
    <name evidence="13" type="ORF">G7Y85_09920</name>
</gene>
<comment type="caution">
    <text evidence="13">The sequence shown here is derived from an EMBL/GenBank/DDBJ whole genome shotgun (WGS) entry which is preliminary data.</text>
</comment>
<dbReference type="FunFam" id="3.40.50.300:FF:000056">
    <property type="entry name" value="Cell division ATP-binding protein FtsE"/>
    <property type="match status" value="1"/>
</dbReference>
<accession>A0A6M2BRW7</accession>
<evidence type="ECO:0000256" key="5">
    <source>
        <dbReference type="ARBA" id="ARBA00022475"/>
    </source>
</evidence>
<dbReference type="InterPro" id="IPR003439">
    <property type="entry name" value="ABC_transporter-like_ATP-bd"/>
</dbReference>
<evidence type="ECO:0000256" key="1">
    <source>
        <dbReference type="ARBA" id="ARBA00002579"/>
    </source>
</evidence>
<comment type="subunit">
    <text evidence="11">Homodimer. Forms a membrane-associated complex with FtsX.</text>
</comment>
<comment type="function">
    <text evidence="1">Part of the ABC transporter FtsEX involved in cellular division. Important for assembly or stability of the septal ring.</text>
</comment>
<dbReference type="PROSITE" id="PS50893">
    <property type="entry name" value="ABC_TRANSPORTER_2"/>
    <property type="match status" value="1"/>
</dbReference>
<dbReference type="GO" id="GO:0016887">
    <property type="term" value="F:ATP hydrolysis activity"/>
    <property type="evidence" value="ECO:0007669"/>
    <property type="project" value="InterPro"/>
</dbReference>
<keyword evidence="10 11" id="KW-0131">Cell cycle</keyword>
<evidence type="ECO:0000256" key="2">
    <source>
        <dbReference type="ARBA" id="ARBA00004202"/>
    </source>
</evidence>
<dbReference type="GO" id="GO:0022857">
    <property type="term" value="F:transmembrane transporter activity"/>
    <property type="evidence" value="ECO:0007669"/>
    <property type="project" value="TreeGrafter"/>
</dbReference>
<dbReference type="PANTHER" id="PTHR24220:SF470">
    <property type="entry name" value="CELL DIVISION ATP-BINDING PROTEIN FTSE"/>
    <property type="match status" value="1"/>
</dbReference>
<evidence type="ECO:0000313" key="14">
    <source>
        <dbReference type="Proteomes" id="UP000472676"/>
    </source>
</evidence>
<keyword evidence="9 11" id="KW-0472">Membrane</keyword>
<evidence type="ECO:0000256" key="3">
    <source>
        <dbReference type="ARBA" id="ARBA00005417"/>
    </source>
</evidence>
<evidence type="ECO:0000256" key="4">
    <source>
        <dbReference type="ARBA" id="ARBA00020019"/>
    </source>
</evidence>